<keyword evidence="2 5" id="KW-0812">Transmembrane</keyword>
<keyword evidence="3 5" id="KW-1133">Transmembrane helix</keyword>
<dbReference type="PANTHER" id="PTHR43701">
    <property type="entry name" value="MEMBRANE TRANSPORTER PROTEIN MJ0441-RELATED"/>
    <property type="match status" value="1"/>
</dbReference>
<comment type="caution">
    <text evidence="6">The sequence shown here is derived from an EMBL/GenBank/DDBJ whole genome shotgun (WGS) entry which is preliminary data.</text>
</comment>
<dbReference type="InterPro" id="IPR002781">
    <property type="entry name" value="TM_pro_TauE-like"/>
</dbReference>
<evidence type="ECO:0000256" key="2">
    <source>
        <dbReference type="ARBA" id="ARBA00022692"/>
    </source>
</evidence>
<keyword evidence="4 5" id="KW-0472">Membrane</keyword>
<reference evidence="6" key="2">
    <citation type="journal article" date="2021" name="PeerJ">
        <title>Extensive microbial diversity within the chicken gut microbiome revealed by metagenomics and culture.</title>
        <authorList>
            <person name="Gilroy R."/>
            <person name="Ravi A."/>
            <person name="Getino M."/>
            <person name="Pursley I."/>
            <person name="Horton D.L."/>
            <person name="Alikhan N.F."/>
            <person name="Baker D."/>
            <person name="Gharbi K."/>
            <person name="Hall N."/>
            <person name="Watson M."/>
            <person name="Adriaenssens E.M."/>
            <person name="Foster-Nyarko E."/>
            <person name="Jarju S."/>
            <person name="Secka A."/>
            <person name="Antonio M."/>
            <person name="Oren A."/>
            <person name="Chaudhuri R.R."/>
            <person name="La Ragione R."/>
            <person name="Hildebrand F."/>
            <person name="Pallen M.J."/>
        </authorList>
    </citation>
    <scope>NUCLEOTIDE SEQUENCE</scope>
    <source>
        <strain evidence="6">ChiHjej12B11-7776</strain>
    </source>
</reference>
<protein>
    <recommendedName>
        <fullName evidence="5">Probable membrane transporter protein</fullName>
    </recommendedName>
</protein>
<comment type="similarity">
    <text evidence="5">Belongs to the 4-toluene sulfonate uptake permease (TSUP) (TC 2.A.102) family.</text>
</comment>
<feature type="transmembrane region" description="Helical" evidence="5">
    <location>
        <begin position="95"/>
        <end position="116"/>
    </location>
</feature>
<dbReference type="EMBL" id="DVOC01000055">
    <property type="protein sequence ID" value="HIU90995.1"/>
    <property type="molecule type" value="Genomic_DNA"/>
</dbReference>
<gene>
    <name evidence="6" type="ORF">IAC72_03200</name>
</gene>
<dbReference type="AlphaFoldDB" id="A0A9D1MXK0"/>
<evidence type="ECO:0000313" key="7">
    <source>
        <dbReference type="Proteomes" id="UP000886852"/>
    </source>
</evidence>
<dbReference type="PANTHER" id="PTHR43701:SF2">
    <property type="entry name" value="MEMBRANE TRANSPORTER PROTEIN YJNA-RELATED"/>
    <property type="match status" value="1"/>
</dbReference>
<accession>A0A9D1MXK0</accession>
<feature type="transmembrane region" description="Helical" evidence="5">
    <location>
        <begin position="70"/>
        <end position="89"/>
    </location>
</feature>
<evidence type="ECO:0000256" key="1">
    <source>
        <dbReference type="ARBA" id="ARBA00004141"/>
    </source>
</evidence>
<evidence type="ECO:0000256" key="4">
    <source>
        <dbReference type="ARBA" id="ARBA00023136"/>
    </source>
</evidence>
<proteinExistence type="inferred from homology"/>
<dbReference type="InterPro" id="IPR051598">
    <property type="entry name" value="TSUP/Inactive_protease-like"/>
</dbReference>
<dbReference type="GO" id="GO:0005886">
    <property type="term" value="C:plasma membrane"/>
    <property type="evidence" value="ECO:0007669"/>
    <property type="project" value="UniProtKB-SubCell"/>
</dbReference>
<comment type="subcellular location">
    <subcellularLocation>
        <location evidence="5">Cell membrane</location>
        <topology evidence="5">Multi-pass membrane protein</topology>
    </subcellularLocation>
    <subcellularLocation>
        <location evidence="1">Membrane</location>
        <topology evidence="1">Multi-pass membrane protein</topology>
    </subcellularLocation>
</comment>
<dbReference type="Pfam" id="PF01925">
    <property type="entry name" value="TauE"/>
    <property type="match status" value="1"/>
</dbReference>
<evidence type="ECO:0000256" key="5">
    <source>
        <dbReference type="RuleBase" id="RU363041"/>
    </source>
</evidence>
<name>A0A9D1MXK0_9BACT</name>
<dbReference type="Proteomes" id="UP000886852">
    <property type="component" value="Unassembled WGS sequence"/>
</dbReference>
<keyword evidence="5" id="KW-1003">Cell membrane</keyword>
<organism evidence="6 7">
    <name type="scientific">Candidatus Fimimonas merdipullorum</name>
    <dbReference type="NCBI Taxonomy" id="2840822"/>
    <lineage>
        <taxon>Bacteria</taxon>
        <taxon>Pseudomonadati</taxon>
        <taxon>Myxococcota</taxon>
        <taxon>Myxococcia</taxon>
        <taxon>Myxococcales</taxon>
        <taxon>Cystobacterineae</taxon>
        <taxon>Myxococcaceae</taxon>
        <taxon>Myxococcaceae incertae sedis</taxon>
        <taxon>Candidatus Fimimonas</taxon>
    </lineage>
</organism>
<reference evidence="6" key="1">
    <citation type="submission" date="2020-10" db="EMBL/GenBank/DDBJ databases">
        <authorList>
            <person name="Gilroy R."/>
        </authorList>
    </citation>
    <scope>NUCLEOTIDE SEQUENCE</scope>
    <source>
        <strain evidence="6">ChiHjej12B11-7776</strain>
    </source>
</reference>
<sequence length="151" mass="16365">MTWLLVLFGFLSGILGGMGMGGGTLLVPLLSFLDIPQKTIQAINLFSFLPMCAAALCVHAKNKLLRPQNVGWLVFPACLGALGGAFAAHSAPNDTLRICFALFLIAVGIWQITVAVRFAAKLRRRRTVVFSSVRCLKAISPRLLKKRRGKA</sequence>
<evidence type="ECO:0000256" key="3">
    <source>
        <dbReference type="ARBA" id="ARBA00022989"/>
    </source>
</evidence>
<feature type="transmembrane region" description="Helical" evidence="5">
    <location>
        <begin position="39"/>
        <end position="58"/>
    </location>
</feature>
<evidence type="ECO:0000313" key="6">
    <source>
        <dbReference type="EMBL" id="HIU90995.1"/>
    </source>
</evidence>